<gene>
    <name evidence="1" type="ORF">PCOR1329_LOCUS81329</name>
</gene>
<comment type="caution">
    <text evidence="1">The sequence shown here is derived from an EMBL/GenBank/DDBJ whole genome shotgun (WGS) entry which is preliminary data.</text>
</comment>
<organism evidence="1 2">
    <name type="scientific">Prorocentrum cordatum</name>
    <dbReference type="NCBI Taxonomy" id="2364126"/>
    <lineage>
        <taxon>Eukaryota</taxon>
        <taxon>Sar</taxon>
        <taxon>Alveolata</taxon>
        <taxon>Dinophyceae</taxon>
        <taxon>Prorocentrales</taxon>
        <taxon>Prorocentraceae</taxon>
        <taxon>Prorocentrum</taxon>
    </lineage>
</organism>
<accession>A0ABN9Y554</accession>
<evidence type="ECO:0000313" key="2">
    <source>
        <dbReference type="Proteomes" id="UP001189429"/>
    </source>
</evidence>
<reference evidence="1" key="1">
    <citation type="submission" date="2023-10" db="EMBL/GenBank/DDBJ databases">
        <authorList>
            <person name="Chen Y."/>
            <person name="Shah S."/>
            <person name="Dougan E. K."/>
            <person name="Thang M."/>
            <person name="Chan C."/>
        </authorList>
    </citation>
    <scope>NUCLEOTIDE SEQUENCE [LARGE SCALE GENOMIC DNA]</scope>
</reference>
<keyword evidence="2" id="KW-1185">Reference proteome</keyword>
<proteinExistence type="predicted"/>
<evidence type="ECO:0000313" key="1">
    <source>
        <dbReference type="EMBL" id="CAK0905753.1"/>
    </source>
</evidence>
<protein>
    <submittedName>
        <fullName evidence="1">Uncharacterized protein</fullName>
    </submittedName>
</protein>
<name>A0ABN9Y554_9DINO</name>
<sequence>MCPENEEPPWFEGASGPPRNDAVLLLRDPRDGPQLPFAFLGMANWHIDSTERAWDASKILPGSPMSSETCNCSRQCWEDVFMARFRKKPKDGEAALLSFVKLFGHGDDLVFKTREAVFADKKSYLYNWLKIAGVTA</sequence>
<dbReference type="Proteomes" id="UP001189429">
    <property type="component" value="Unassembled WGS sequence"/>
</dbReference>
<dbReference type="EMBL" id="CAUYUJ010021603">
    <property type="protein sequence ID" value="CAK0905753.1"/>
    <property type="molecule type" value="Genomic_DNA"/>
</dbReference>